<dbReference type="GO" id="GO:0005758">
    <property type="term" value="C:mitochondrial intermembrane space"/>
    <property type="evidence" value="ECO:0007669"/>
    <property type="project" value="TreeGrafter"/>
</dbReference>
<protein>
    <submittedName>
        <fullName evidence="3">Uncharacterized protein</fullName>
    </submittedName>
</protein>
<evidence type="ECO:0000313" key="3">
    <source>
        <dbReference type="EMBL" id="KZS97470.1"/>
    </source>
</evidence>
<dbReference type="EMBL" id="KV419397">
    <property type="protein sequence ID" value="KZS97470.1"/>
    <property type="molecule type" value="Genomic_DNA"/>
</dbReference>
<accession>A0A164Z2C5</accession>
<dbReference type="Proteomes" id="UP000076722">
    <property type="component" value="Unassembled WGS sequence"/>
</dbReference>
<dbReference type="GO" id="GO:0005829">
    <property type="term" value="C:cytosol"/>
    <property type="evidence" value="ECO:0007669"/>
    <property type="project" value="TreeGrafter"/>
</dbReference>
<evidence type="ECO:0000313" key="4">
    <source>
        <dbReference type="Proteomes" id="UP000076722"/>
    </source>
</evidence>
<keyword evidence="4" id="KW-1185">Reference proteome</keyword>
<dbReference type="OrthoDB" id="19091at2759"/>
<keyword evidence="2" id="KW-1015">Disulfide bond</keyword>
<sequence length="98" mass="11228">MAHSLAAKCTPLKQSYDSCFNTWFETYLKPLPSTATQSEREEWTKGKTKEYEEKCGKVWEAYRDCVSKAVKDKGLEQMLDEARGENPLVDVGSVDEER</sequence>
<dbReference type="PANTHER" id="PTHR46403:SF1">
    <property type="entry name" value="TP53-REGULATED INHIBITOR OF APOPTOSIS 1"/>
    <property type="match status" value="1"/>
</dbReference>
<dbReference type="AlphaFoldDB" id="A0A164Z2C5"/>
<dbReference type="GO" id="GO:1990050">
    <property type="term" value="F:phosphatidic acid transfer activity"/>
    <property type="evidence" value="ECO:0007669"/>
    <property type="project" value="TreeGrafter"/>
</dbReference>
<evidence type="ECO:0000256" key="1">
    <source>
        <dbReference type="ARBA" id="ARBA00006196"/>
    </source>
</evidence>
<dbReference type="GO" id="GO:0045332">
    <property type="term" value="P:phospholipid translocation"/>
    <property type="evidence" value="ECO:0007669"/>
    <property type="project" value="TreeGrafter"/>
</dbReference>
<gene>
    <name evidence="3" type="ORF">SISNIDRAFT_473049</name>
</gene>
<dbReference type="GO" id="GO:0005634">
    <property type="term" value="C:nucleus"/>
    <property type="evidence" value="ECO:0007669"/>
    <property type="project" value="TreeGrafter"/>
</dbReference>
<organism evidence="3 4">
    <name type="scientific">Sistotremastrum niveocremeum HHB9708</name>
    <dbReference type="NCBI Taxonomy" id="1314777"/>
    <lineage>
        <taxon>Eukaryota</taxon>
        <taxon>Fungi</taxon>
        <taxon>Dikarya</taxon>
        <taxon>Basidiomycota</taxon>
        <taxon>Agaricomycotina</taxon>
        <taxon>Agaricomycetes</taxon>
        <taxon>Sistotremastrales</taxon>
        <taxon>Sistotremastraceae</taxon>
        <taxon>Sertulicium</taxon>
        <taxon>Sertulicium niveocremeum</taxon>
    </lineage>
</organism>
<evidence type="ECO:0000256" key="2">
    <source>
        <dbReference type="ARBA" id="ARBA00023157"/>
    </source>
</evidence>
<name>A0A164Z2C5_9AGAM</name>
<reference evidence="3 4" key="1">
    <citation type="journal article" date="2016" name="Mol. Biol. Evol.">
        <title>Comparative Genomics of Early-Diverging Mushroom-Forming Fungi Provides Insights into the Origins of Lignocellulose Decay Capabilities.</title>
        <authorList>
            <person name="Nagy L.G."/>
            <person name="Riley R."/>
            <person name="Tritt A."/>
            <person name="Adam C."/>
            <person name="Daum C."/>
            <person name="Floudas D."/>
            <person name="Sun H."/>
            <person name="Yadav J.S."/>
            <person name="Pangilinan J."/>
            <person name="Larsson K.H."/>
            <person name="Matsuura K."/>
            <person name="Barry K."/>
            <person name="Labutti K."/>
            <person name="Kuo R."/>
            <person name="Ohm R.A."/>
            <person name="Bhattacharya S.S."/>
            <person name="Shirouzu T."/>
            <person name="Yoshinaga Y."/>
            <person name="Martin F.M."/>
            <person name="Grigoriev I.V."/>
            <person name="Hibbett D.S."/>
        </authorList>
    </citation>
    <scope>NUCLEOTIDE SEQUENCE [LARGE SCALE GENOMIC DNA]</scope>
    <source>
        <strain evidence="3 4">HHB9708</strain>
    </source>
</reference>
<dbReference type="PANTHER" id="PTHR46403">
    <property type="entry name" value="TP53-REGULATED INHIBITOR OF APOPTOSIS 1"/>
    <property type="match status" value="1"/>
</dbReference>
<comment type="similarity">
    <text evidence="1">Belongs to the TRIAP1/MDM35 family.</text>
</comment>
<dbReference type="STRING" id="1314777.A0A164Z2C5"/>
<dbReference type="InterPro" id="IPR007918">
    <property type="entry name" value="MDM35_apoptosis"/>
</dbReference>
<dbReference type="Pfam" id="PF05254">
    <property type="entry name" value="UPF0203"/>
    <property type="match status" value="1"/>
</dbReference>
<proteinExistence type="inferred from homology"/>